<evidence type="ECO:0000256" key="8">
    <source>
        <dbReference type="ARBA" id="ARBA00022779"/>
    </source>
</evidence>
<gene>
    <name evidence="16" type="primary">motA</name>
    <name evidence="16" type="ORF">U1T56_17580</name>
</gene>
<proteinExistence type="inferred from homology"/>
<feature type="transmembrane region" description="Helical" evidence="13">
    <location>
        <begin position="199"/>
        <end position="222"/>
    </location>
</feature>
<keyword evidence="6" id="KW-0997">Cell inner membrane</keyword>
<feature type="transmembrane region" description="Helical" evidence="13">
    <location>
        <begin position="6"/>
        <end position="29"/>
    </location>
</feature>
<evidence type="ECO:0000259" key="15">
    <source>
        <dbReference type="Pfam" id="PF20560"/>
    </source>
</evidence>
<feature type="domain" description="MotA/TolQ/ExbB proton channel" evidence="14">
    <location>
        <begin position="140"/>
        <end position="234"/>
    </location>
</feature>
<evidence type="ECO:0000259" key="14">
    <source>
        <dbReference type="Pfam" id="PF01618"/>
    </source>
</evidence>
<keyword evidence="7 13" id="KW-0812">Transmembrane</keyword>
<dbReference type="InterPro" id="IPR046786">
    <property type="entry name" value="MotA_N"/>
</dbReference>
<evidence type="ECO:0000256" key="10">
    <source>
        <dbReference type="ARBA" id="ARBA00022989"/>
    </source>
</evidence>
<keyword evidence="9" id="KW-0375">Hydrogen ion transport</keyword>
<keyword evidence="11" id="KW-0406">Ion transport</keyword>
<evidence type="ECO:0000256" key="12">
    <source>
        <dbReference type="ARBA" id="ARBA00023136"/>
    </source>
</evidence>
<keyword evidence="8" id="KW-0283">Flagellar rotation</keyword>
<evidence type="ECO:0000256" key="1">
    <source>
        <dbReference type="ARBA" id="ARBA00004429"/>
    </source>
</evidence>
<evidence type="ECO:0000256" key="4">
    <source>
        <dbReference type="ARBA" id="ARBA00022475"/>
    </source>
</evidence>
<dbReference type="PROSITE" id="PS01307">
    <property type="entry name" value="MOTA"/>
    <property type="match status" value="1"/>
</dbReference>
<keyword evidence="3" id="KW-0813">Transport</keyword>
<name>A0ABU8XUT8_9PROT</name>
<comment type="caution">
    <text evidence="16">The sequence shown here is derived from an EMBL/GenBank/DDBJ whole genome shotgun (WGS) entry which is preliminary data.</text>
</comment>
<dbReference type="Pfam" id="PF20560">
    <property type="entry name" value="MotA_N"/>
    <property type="match status" value="1"/>
</dbReference>
<dbReference type="InterPro" id="IPR000540">
    <property type="entry name" value="Flag_MotA_CS"/>
</dbReference>
<keyword evidence="16" id="KW-0969">Cilium</keyword>
<feature type="domain" description="Motility protein A N-terminal" evidence="15">
    <location>
        <begin position="5"/>
        <end position="95"/>
    </location>
</feature>
<dbReference type="InterPro" id="IPR002898">
    <property type="entry name" value="MotA_ExbB_proton_chnl"/>
</dbReference>
<keyword evidence="12 13" id="KW-0472">Membrane</keyword>
<evidence type="ECO:0000256" key="3">
    <source>
        <dbReference type="ARBA" id="ARBA00022448"/>
    </source>
</evidence>
<dbReference type="EMBL" id="JBBLZC010000020">
    <property type="protein sequence ID" value="MEK0084968.1"/>
    <property type="molecule type" value="Genomic_DNA"/>
</dbReference>
<evidence type="ECO:0000256" key="7">
    <source>
        <dbReference type="ARBA" id="ARBA00022692"/>
    </source>
</evidence>
<reference evidence="16 17" key="1">
    <citation type="submission" date="2024-01" db="EMBL/GenBank/DDBJ databases">
        <title>Multi-omics insights into the function and evolution of sodium benzoate biodegradation pathways in Benzoatithermus flavus gen. nov., sp. nov. from hot spring.</title>
        <authorList>
            <person name="Hu C.-J."/>
            <person name="Li W.-J."/>
        </authorList>
    </citation>
    <scope>NUCLEOTIDE SEQUENCE [LARGE SCALE GENOMIC DNA]</scope>
    <source>
        <strain evidence="16 17">SYSU G07066</strain>
    </source>
</reference>
<keyword evidence="16" id="KW-0966">Cell projection</keyword>
<dbReference type="Pfam" id="PF01618">
    <property type="entry name" value="MotA_ExbB"/>
    <property type="match status" value="1"/>
</dbReference>
<keyword evidence="17" id="KW-1185">Reference proteome</keyword>
<keyword evidence="16" id="KW-0282">Flagellum</keyword>
<dbReference type="RefSeq" id="WP_418160816.1">
    <property type="nucleotide sequence ID" value="NZ_JBBLZC010000020.1"/>
</dbReference>
<comment type="similarity">
    <text evidence="2">Belongs to the MotA family.</text>
</comment>
<dbReference type="PANTHER" id="PTHR30433">
    <property type="entry name" value="CHEMOTAXIS PROTEIN MOTA"/>
    <property type="match status" value="1"/>
</dbReference>
<feature type="transmembrane region" description="Helical" evidence="13">
    <location>
        <begin position="36"/>
        <end position="55"/>
    </location>
</feature>
<protein>
    <submittedName>
        <fullName evidence="16">Flagellar motor stator protein MotA</fullName>
    </submittedName>
</protein>
<evidence type="ECO:0000256" key="13">
    <source>
        <dbReference type="SAM" id="Phobius"/>
    </source>
</evidence>
<evidence type="ECO:0000313" key="16">
    <source>
        <dbReference type="EMBL" id="MEK0084968.1"/>
    </source>
</evidence>
<accession>A0ABU8XUT8</accession>
<evidence type="ECO:0000256" key="9">
    <source>
        <dbReference type="ARBA" id="ARBA00022781"/>
    </source>
</evidence>
<keyword evidence="5" id="KW-0145">Chemotaxis</keyword>
<evidence type="ECO:0000256" key="11">
    <source>
        <dbReference type="ARBA" id="ARBA00023065"/>
    </source>
</evidence>
<dbReference type="Proteomes" id="UP001375743">
    <property type="component" value="Unassembled WGS sequence"/>
</dbReference>
<evidence type="ECO:0000256" key="6">
    <source>
        <dbReference type="ARBA" id="ARBA00022519"/>
    </source>
</evidence>
<dbReference type="NCBIfam" id="TIGR03818">
    <property type="entry name" value="MotA1"/>
    <property type="match status" value="1"/>
</dbReference>
<comment type="subcellular location">
    <subcellularLocation>
        <location evidence="1">Cell inner membrane</location>
        <topology evidence="1">Multi-pass membrane protein</topology>
    </subcellularLocation>
</comment>
<evidence type="ECO:0000256" key="2">
    <source>
        <dbReference type="ARBA" id="ARBA00008038"/>
    </source>
</evidence>
<organism evidence="16 17">
    <name type="scientific">Benzoatithermus flavus</name>
    <dbReference type="NCBI Taxonomy" id="3108223"/>
    <lineage>
        <taxon>Bacteria</taxon>
        <taxon>Pseudomonadati</taxon>
        <taxon>Pseudomonadota</taxon>
        <taxon>Alphaproteobacteria</taxon>
        <taxon>Geminicoccales</taxon>
        <taxon>Geminicoccaceae</taxon>
        <taxon>Benzoatithermus</taxon>
    </lineage>
</organism>
<evidence type="ECO:0000256" key="5">
    <source>
        <dbReference type="ARBA" id="ARBA00022500"/>
    </source>
</evidence>
<dbReference type="InterPro" id="IPR047055">
    <property type="entry name" value="MotA-like"/>
</dbReference>
<keyword evidence="4" id="KW-1003">Cell membrane</keyword>
<sequence length="291" mass="31326">MLVPIGFVVVLSCVFGGYWLGGGHLEVVLHALPLEFMVIGGAGIGAFLISSDGHLLKETARNFKLVFAGPKYKKAHYIEILTLLFLIFKTLKTKGPKAIEKDIEAPHESELFKSFPLFQKDHHAVTFVCDYLRLIVLRVENPLEIDALMEQELGVISEELHHGSHALQTVADGLPALGIVAAVLGVIKTMGSIDQPPAILGEMIGSALVGTFLGVFLSYGIVGPFASKVKGIHDSDCKYYHAIRAAFIAHLNGSQPAIAVEFGRKVIADTVRPSFAELDEAVTSIGQSKAA</sequence>
<feature type="transmembrane region" description="Helical" evidence="13">
    <location>
        <begin position="174"/>
        <end position="193"/>
    </location>
</feature>
<keyword evidence="10 13" id="KW-1133">Transmembrane helix</keyword>
<dbReference type="PANTHER" id="PTHR30433:SF4">
    <property type="entry name" value="MOTILITY PROTEIN A"/>
    <property type="match status" value="1"/>
</dbReference>
<evidence type="ECO:0000313" key="17">
    <source>
        <dbReference type="Proteomes" id="UP001375743"/>
    </source>
</evidence>
<dbReference type="InterPro" id="IPR022522">
    <property type="entry name" value="Flagellar_motor_stator_MotA"/>
</dbReference>